<dbReference type="EMBL" id="LR824009">
    <property type="protein sequence ID" value="CAD0197219.1"/>
    <property type="molecule type" value="Genomic_DNA"/>
</dbReference>
<name>A0A9N8KTK7_CHRIL</name>
<dbReference type="AlphaFoldDB" id="A0A9N8KTK7"/>
<accession>A0A9N8KTK7</accession>
<proteinExistence type="predicted"/>
<dbReference type="OrthoDB" id="7378923at2759"/>
<gene>
    <name evidence="1" type="ORF">CINC_LOCUS11503</name>
</gene>
<protein>
    <submittedName>
        <fullName evidence="1">Uncharacterized protein</fullName>
    </submittedName>
</protein>
<evidence type="ECO:0000313" key="2">
    <source>
        <dbReference type="Proteomes" id="UP001154114"/>
    </source>
</evidence>
<sequence length="233" mass="26505">MKIINSFWRKITHGKDLEEAGPLEKSFFESVYRLSYITGLSTSDVDVKYMIYSSTIRIVSALVVICEIWRVLGDNLSLDEIISCINVISIHMITIWKLMIMSAQGPNDVYVRKGALESLAADLKATSPDLNPEVFKETAIYREGNMGYYLTENLREYLTGASESDVKSTDRGMIITITFDPPKTADDEKKYDEQLEHIVYLLRQAGVEHSLVSEDESYIKPMLEYYNTITNAV</sequence>
<organism evidence="1 2">
    <name type="scientific">Chrysodeixis includens</name>
    <name type="common">Soybean looper</name>
    <name type="synonym">Pseudoplusia includens</name>
    <dbReference type="NCBI Taxonomy" id="689277"/>
    <lineage>
        <taxon>Eukaryota</taxon>
        <taxon>Metazoa</taxon>
        <taxon>Ecdysozoa</taxon>
        <taxon>Arthropoda</taxon>
        <taxon>Hexapoda</taxon>
        <taxon>Insecta</taxon>
        <taxon>Pterygota</taxon>
        <taxon>Neoptera</taxon>
        <taxon>Endopterygota</taxon>
        <taxon>Lepidoptera</taxon>
        <taxon>Glossata</taxon>
        <taxon>Ditrysia</taxon>
        <taxon>Noctuoidea</taxon>
        <taxon>Noctuidae</taxon>
        <taxon>Plusiinae</taxon>
        <taxon>Chrysodeixis</taxon>
    </lineage>
</organism>
<dbReference type="Proteomes" id="UP001154114">
    <property type="component" value="Chromosome 6"/>
</dbReference>
<keyword evidence="2" id="KW-1185">Reference proteome</keyword>
<reference evidence="1" key="1">
    <citation type="submission" date="2021-12" db="EMBL/GenBank/DDBJ databases">
        <authorList>
            <person name="King R."/>
        </authorList>
    </citation>
    <scope>NUCLEOTIDE SEQUENCE</scope>
</reference>
<evidence type="ECO:0000313" key="1">
    <source>
        <dbReference type="EMBL" id="CAD0197219.1"/>
    </source>
</evidence>